<evidence type="ECO:0000313" key="1">
    <source>
        <dbReference type="EMBL" id="SCU72636.1"/>
    </source>
</evidence>
<dbReference type="VEuPathDB" id="TriTrypDB:TEOVI_000421400"/>
<dbReference type="AlphaFoldDB" id="A0A1G4IJD2"/>
<dbReference type="RefSeq" id="XP_067083110.1">
    <property type="nucleotide sequence ID" value="XM_067227009.1"/>
</dbReference>
<sequence>MFTVSCNVAFLCHPAVHHSLLLLRALRQRHTLAIERMGANVTNIGGTVSLSQCGNHISIVPPNLHGSKCVTSGGSIGTVGESPLCVAEHGLQRVHDPQHILYLFSSASPVRQSALDEQIQSYLNAVVVSNQVLRAADDVLIALSIGEMEAVRQTHGNLIDCVAALDASLQQTTENEEGGGGNGATQEVDCLSTWPLFTTIQFLVEEGGLPLGPFPRMSRAYYRLKESTPVVAHSQLVWRTFELSRGPEGPTGELPAWPHRGFLRDIQKQIAEYTTDPPERIMAGVTGEKGPLRARVSGARLGLQRTPARIPWTMQGLHR</sequence>
<comment type="caution">
    <text evidence="1">The sequence shown here is derived from an EMBL/GenBank/DDBJ whole genome shotgun (WGS) entry which is preliminary data.</text>
</comment>
<protein>
    <submittedName>
        <fullName evidence="1">Uncharacterized protein</fullName>
    </submittedName>
</protein>
<gene>
    <name evidence="1" type="ORF">TEOVI_000421400</name>
</gene>
<proteinExistence type="predicted"/>
<keyword evidence="2" id="KW-1185">Reference proteome</keyword>
<accession>A0A1G4IJD2</accession>
<reference evidence="1" key="1">
    <citation type="submission" date="2016-09" db="EMBL/GenBank/DDBJ databases">
        <authorList>
            <person name="Hebert L."/>
            <person name="Moumen B."/>
        </authorList>
    </citation>
    <scope>NUCLEOTIDE SEQUENCE [LARGE SCALE GENOMIC DNA]</scope>
    <source>
        <strain evidence="1">OVI</strain>
    </source>
</reference>
<dbReference type="InterPro" id="IPR059193">
    <property type="entry name" value="mt-LAF15-like"/>
</dbReference>
<dbReference type="Proteomes" id="UP000195570">
    <property type="component" value="Unassembled WGS sequence"/>
</dbReference>
<dbReference type="GeneID" id="92378154"/>
<name>A0A1G4IJD2_TRYEQ</name>
<dbReference type="CDD" id="cd23089">
    <property type="entry name" value="mt-LAF15-like"/>
    <property type="match status" value="1"/>
</dbReference>
<evidence type="ECO:0000313" key="2">
    <source>
        <dbReference type="Proteomes" id="UP000195570"/>
    </source>
</evidence>
<organism evidence="1 2">
    <name type="scientific">Trypanosoma equiperdum</name>
    <dbReference type="NCBI Taxonomy" id="5694"/>
    <lineage>
        <taxon>Eukaryota</taxon>
        <taxon>Discoba</taxon>
        <taxon>Euglenozoa</taxon>
        <taxon>Kinetoplastea</taxon>
        <taxon>Metakinetoplastina</taxon>
        <taxon>Trypanosomatida</taxon>
        <taxon>Trypanosomatidae</taxon>
        <taxon>Trypanosoma</taxon>
    </lineage>
</organism>
<dbReference type="EMBL" id="CZPT02001893">
    <property type="protein sequence ID" value="SCU72636.1"/>
    <property type="molecule type" value="Genomic_DNA"/>
</dbReference>